<reference evidence="1 2" key="1">
    <citation type="submission" date="2021-05" db="EMBL/GenBank/DDBJ databases">
        <title>Croceibacterium sp. LX-88 genome sequence.</title>
        <authorList>
            <person name="Luo X."/>
        </authorList>
    </citation>
    <scope>NUCLEOTIDE SEQUENCE [LARGE SCALE GENOMIC DNA]</scope>
    <source>
        <strain evidence="1 2">LX-88</strain>
    </source>
</reference>
<proteinExistence type="predicted"/>
<dbReference type="RefSeq" id="WP_214537416.1">
    <property type="nucleotide sequence ID" value="NZ_JAHFVK010000002.1"/>
</dbReference>
<comment type="caution">
    <text evidence="1">The sequence shown here is derived from an EMBL/GenBank/DDBJ whole genome shotgun (WGS) entry which is preliminary data.</text>
</comment>
<gene>
    <name evidence="1" type="ORF">KK137_15485</name>
</gene>
<dbReference type="Pfam" id="PF06906">
    <property type="entry name" value="DUF1272"/>
    <property type="match status" value="1"/>
</dbReference>
<evidence type="ECO:0000313" key="1">
    <source>
        <dbReference type="EMBL" id="MBT2135740.1"/>
    </source>
</evidence>
<dbReference type="InterPro" id="IPR010696">
    <property type="entry name" value="DUF1272"/>
</dbReference>
<organism evidence="1 2">
    <name type="scientific">Croceibacterium selenioxidans</name>
    <dbReference type="NCBI Taxonomy" id="2838833"/>
    <lineage>
        <taxon>Bacteria</taxon>
        <taxon>Pseudomonadati</taxon>
        <taxon>Pseudomonadota</taxon>
        <taxon>Alphaproteobacteria</taxon>
        <taxon>Sphingomonadales</taxon>
        <taxon>Erythrobacteraceae</taxon>
        <taxon>Croceibacterium</taxon>
    </lineage>
</organism>
<evidence type="ECO:0000313" key="2">
    <source>
        <dbReference type="Proteomes" id="UP000811255"/>
    </source>
</evidence>
<keyword evidence="2" id="KW-1185">Reference proteome</keyword>
<dbReference type="Proteomes" id="UP000811255">
    <property type="component" value="Unassembled WGS sequence"/>
</dbReference>
<dbReference type="EMBL" id="JAHFVK010000002">
    <property type="protein sequence ID" value="MBT2135740.1"/>
    <property type="molecule type" value="Genomic_DNA"/>
</dbReference>
<sequence>MSLEMRPDCERCGADLPAEAPGAFICSFECTFCAECADALDDRCPNCGGELMDRPTRAKALHAKHPPSPERRYKGG</sequence>
<name>A0ABS5W7K3_9SPHN</name>
<accession>A0ABS5W7K3</accession>
<protein>
    <submittedName>
        <fullName evidence="1">DUF1272 domain-containing protein</fullName>
    </submittedName>
</protein>